<dbReference type="Pfam" id="PF02201">
    <property type="entry name" value="SWIB"/>
    <property type="match status" value="1"/>
</dbReference>
<organism evidence="5 6">
    <name type="scientific">Trapa natans</name>
    <name type="common">Water chestnut</name>
    <dbReference type="NCBI Taxonomy" id="22666"/>
    <lineage>
        <taxon>Eukaryota</taxon>
        <taxon>Viridiplantae</taxon>
        <taxon>Streptophyta</taxon>
        <taxon>Embryophyta</taxon>
        <taxon>Tracheophyta</taxon>
        <taxon>Spermatophyta</taxon>
        <taxon>Magnoliopsida</taxon>
        <taxon>eudicotyledons</taxon>
        <taxon>Gunneridae</taxon>
        <taxon>Pentapetalae</taxon>
        <taxon>rosids</taxon>
        <taxon>malvids</taxon>
        <taxon>Myrtales</taxon>
        <taxon>Lythraceae</taxon>
        <taxon>Trapa</taxon>
    </lineage>
</organism>
<evidence type="ECO:0000259" key="2">
    <source>
        <dbReference type="PROSITE" id="PS50829"/>
    </source>
</evidence>
<dbReference type="PANTHER" id="PTHR46851">
    <property type="entry name" value="OS01G0884500 PROTEIN"/>
    <property type="match status" value="1"/>
</dbReference>
<sequence length="670" mass="75611">MEWVAESNGDMLLPLQSKRKYQHRKKEFVGWGSRELIGFLESIGRDTSHLISQDGAVDIITEYINDHKLTAPNRRKQVNCDARLISLFGRKKMVKCGRIKIYNLLSAHYAKEGKTSDDDFPCSSEDEEIPAKCSQTNLGIKLPNNRVLKVSTSPYAAIVPDSLKLVYLKRSLVEDLLKHHDTFEQKVLGSFVRVKSDPNDYLQKNPYQLLQVIGIRNVSKGANVSEEVLLRVPLRDTCISTLSDDSFTEEECEELCHKMKSGMYKRLTLVDLEKKVKVLHEDITKHRIVKEIALLQDLIERANEKGWRKEYPLATEYLERKQLLQTETEQSRMLREVPKVIPEQINDDSAIQIKKDDYAAEEFFPEDDIDWLTSSESSLGDRPEIAKSMSNGAAASSMMDFSGHGKQLLENAHTNEVGPMCMELNFAESFKGTLSRLQEAPQMVDFSCREPGKTGLSAASNETTDLLATRAISSAEYWWCSVQESQMKNAIEDTFAIMDMKKGFNGAAMNTSQVRDFSLVVPERNRFGGSSSRVKSLTNIALGTNSTEPVHGSRAQENPHKSQNQPVDLNLGVAVTTTEKKVEADAQVIYLSSDDEGDSGQNSSGFNNGSAVWYYEDPSGYQQGPFSLEMLKQWSDAHYFPADFKVWMAGQNRSHATELTGILRWMFHDY</sequence>
<dbReference type="InterPro" id="IPR045894">
    <property type="entry name" value="At5g08430-like"/>
</dbReference>
<dbReference type="InterPro" id="IPR058668">
    <property type="entry name" value="NERD_dom"/>
</dbReference>
<dbReference type="Gene3D" id="3.30.1490.40">
    <property type="match status" value="1"/>
</dbReference>
<feature type="domain" description="Plus3" evidence="3">
    <location>
        <begin position="157"/>
        <end position="284"/>
    </location>
</feature>
<evidence type="ECO:0000313" key="6">
    <source>
        <dbReference type="Proteomes" id="UP001346149"/>
    </source>
</evidence>
<proteinExistence type="predicted"/>
<dbReference type="AlphaFoldDB" id="A0AAN7QE24"/>
<dbReference type="Pfam" id="PF25980">
    <property type="entry name" value="NERD_plant"/>
    <property type="match status" value="1"/>
</dbReference>
<dbReference type="PANTHER" id="PTHR46851:SF11">
    <property type="entry name" value="GYF DOMAIN-CONTAINING PROTEIN"/>
    <property type="match status" value="1"/>
</dbReference>
<evidence type="ECO:0000256" key="1">
    <source>
        <dbReference type="SAM" id="MobiDB-lite"/>
    </source>
</evidence>
<dbReference type="PROSITE" id="PS51925">
    <property type="entry name" value="SWIB_MDM2"/>
    <property type="match status" value="1"/>
</dbReference>
<dbReference type="InterPro" id="IPR003121">
    <property type="entry name" value="SWIB_MDM2_domain"/>
</dbReference>
<dbReference type="InterPro" id="IPR035445">
    <property type="entry name" value="GYF-like_dom_sf"/>
</dbReference>
<gene>
    <name evidence="5" type="ORF">SAY86_025927</name>
</gene>
<comment type="caution">
    <text evidence="5">The sequence shown here is derived from an EMBL/GenBank/DDBJ whole genome shotgun (WGS) entry which is preliminary data.</text>
</comment>
<reference evidence="5 6" key="1">
    <citation type="journal article" date="2023" name="Hortic Res">
        <title>Pangenome of water caltrop reveals structural variations and asymmetric subgenome divergence after allopolyploidization.</title>
        <authorList>
            <person name="Zhang X."/>
            <person name="Chen Y."/>
            <person name="Wang L."/>
            <person name="Yuan Y."/>
            <person name="Fang M."/>
            <person name="Shi L."/>
            <person name="Lu R."/>
            <person name="Comes H.P."/>
            <person name="Ma Y."/>
            <person name="Chen Y."/>
            <person name="Huang G."/>
            <person name="Zhou Y."/>
            <person name="Zheng Z."/>
            <person name="Qiu Y."/>
        </authorList>
    </citation>
    <scope>NUCLEOTIDE SEQUENCE [LARGE SCALE GENOMIC DNA]</scope>
    <source>
        <strain evidence="5">F231</strain>
    </source>
</reference>
<evidence type="ECO:0000259" key="3">
    <source>
        <dbReference type="PROSITE" id="PS51360"/>
    </source>
</evidence>
<dbReference type="Pfam" id="PF03126">
    <property type="entry name" value="Plus-3"/>
    <property type="match status" value="1"/>
</dbReference>
<dbReference type="Pfam" id="PF02213">
    <property type="entry name" value="GYF"/>
    <property type="match status" value="1"/>
</dbReference>
<dbReference type="Gene3D" id="3.90.70.200">
    <property type="entry name" value="Plus-3 domain"/>
    <property type="match status" value="1"/>
</dbReference>
<evidence type="ECO:0000259" key="4">
    <source>
        <dbReference type="PROSITE" id="PS51925"/>
    </source>
</evidence>
<dbReference type="PROSITE" id="PS51360">
    <property type="entry name" value="PLUS3"/>
    <property type="match status" value="1"/>
</dbReference>
<dbReference type="InterPro" id="IPR003169">
    <property type="entry name" value="GYF"/>
</dbReference>
<dbReference type="SUPFAM" id="SSF55277">
    <property type="entry name" value="GYF domain"/>
    <property type="match status" value="1"/>
</dbReference>
<dbReference type="SUPFAM" id="SSF159042">
    <property type="entry name" value="Plus3-like"/>
    <property type="match status" value="1"/>
</dbReference>
<dbReference type="Proteomes" id="UP001346149">
    <property type="component" value="Unassembled WGS sequence"/>
</dbReference>
<evidence type="ECO:0000313" key="5">
    <source>
        <dbReference type="EMBL" id="KAK4764837.1"/>
    </source>
</evidence>
<name>A0AAN7QE24_TRANT</name>
<dbReference type="InterPro" id="IPR004343">
    <property type="entry name" value="Plus-3_dom"/>
</dbReference>
<feature type="domain" description="GYF" evidence="2">
    <location>
        <begin position="610"/>
        <end position="664"/>
    </location>
</feature>
<accession>A0AAN7QE24</accession>
<dbReference type="PROSITE" id="PS50829">
    <property type="entry name" value="GYF"/>
    <property type="match status" value="1"/>
</dbReference>
<keyword evidence="6" id="KW-1185">Reference proteome</keyword>
<dbReference type="Gene3D" id="1.10.245.10">
    <property type="entry name" value="SWIB/MDM2 domain"/>
    <property type="match status" value="1"/>
</dbReference>
<dbReference type="EMBL" id="JAXQNO010000023">
    <property type="protein sequence ID" value="KAK4764837.1"/>
    <property type="molecule type" value="Genomic_DNA"/>
</dbReference>
<dbReference type="SUPFAM" id="SSF47592">
    <property type="entry name" value="SWIB/MDM2 domain"/>
    <property type="match status" value="1"/>
</dbReference>
<protein>
    <submittedName>
        <fullName evidence="5">Uncharacterized protein</fullName>
    </submittedName>
</protein>
<dbReference type="CDD" id="cd10567">
    <property type="entry name" value="SWIB-MDM2_like"/>
    <property type="match status" value="1"/>
</dbReference>
<dbReference type="SMART" id="SM00719">
    <property type="entry name" value="Plus3"/>
    <property type="match status" value="1"/>
</dbReference>
<dbReference type="GO" id="GO:0003677">
    <property type="term" value="F:DNA binding"/>
    <property type="evidence" value="ECO:0007669"/>
    <property type="project" value="InterPro"/>
</dbReference>
<dbReference type="InterPro" id="IPR036128">
    <property type="entry name" value="Plus3-like_sf"/>
</dbReference>
<feature type="domain" description="DM2" evidence="4">
    <location>
        <begin position="28"/>
        <end position="111"/>
    </location>
</feature>
<feature type="region of interest" description="Disordered" evidence="1">
    <location>
        <begin position="544"/>
        <end position="566"/>
    </location>
</feature>
<dbReference type="SMART" id="SM00444">
    <property type="entry name" value="GYF"/>
    <property type="match status" value="1"/>
</dbReference>
<dbReference type="InterPro" id="IPR036885">
    <property type="entry name" value="SWIB_MDM2_dom_sf"/>
</dbReference>